<organism evidence="2 3">
    <name type="scientific">Corchorus olitorius</name>
    <dbReference type="NCBI Taxonomy" id="93759"/>
    <lineage>
        <taxon>Eukaryota</taxon>
        <taxon>Viridiplantae</taxon>
        <taxon>Streptophyta</taxon>
        <taxon>Embryophyta</taxon>
        <taxon>Tracheophyta</taxon>
        <taxon>Spermatophyta</taxon>
        <taxon>Magnoliopsida</taxon>
        <taxon>eudicotyledons</taxon>
        <taxon>Gunneridae</taxon>
        <taxon>Pentapetalae</taxon>
        <taxon>rosids</taxon>
        <taxon>malvids</taxon>
        <taxon>Malvales</taxon>
        <taxon>Malvaceae</taxon>
        <taxon>Grewioideae</taxon>
        <taxon>Apeibeae</taxon>
        <taxon>Corchorus</taxon>
    </lineage>
</organism>
<gene>
    <name evidence="2" type="ORF">COLO4_04821</name>
</gene>
<keyword evidence="3" id="KW-1185">Reference proteome</keyword>
<comment type="caution">
    <text evidence="2">The sequence shown here is derived from an EMBL/GenBank/DDBJ whole genome shotgun (WGS) entry which is preliminary data.</text>
</comment>
<evidence type="ECO:0000313" key="3">
    <source>
        <dbReference type="Proteomes" id="UP000187203"/>
    </source>
</evidence>
<evidence type="ECO:0000256" key="1">
    <source>
        <dbReference type="SAM" id="MobiDB-lite"/>
    </source>
</evidence>
<dbReference type="EMBL" id="AWUE01012033">
    <property type="protein sequence ID" value="OMP10101.1"/>
    <property type="molecule type" value="Genomic_DNA"/>
</dbReference>
<name>A0A1R3KSP1_9ROSI</name>
<dbReference type="Proteomes" id="UP000187203">
    <property type="component" value="Unassembled WGS sequence"/>
</dbReference>
<sequence length="85" mass="9667">MSPAGNHTVVAPPRQPLNLPPTELKSFRSRRHDLLNSNPTLLFTHEASIRYKKNEDESSQWENEGKEGERCEGCVERCKESSSEV</sequence>
<feature type="region of interest" description="Disordered" evidence="1">
    <location>
        <begin position="1"/>
        <end position="21"/>
    </location>
</feature>
<protein>
    <submittedName>
        <fullName evidence="2">Uncharacterized protein</fullName>
    </submittedName>
</protein>
<dbReference type="AlphaFoldDB" id="A0A1R3KSP1"/>
<accession>A0A1R3KSP1</accession>
<reference evidence="3" key="1">
    <citation type="submission" date="2013-09" db="EMBL/GenBank/DDBJ databases">
        <title>Corchorus olitorius genome sequencing.</title>
        <authorList>
            <person name="Alam M."/>
            <person name="Haque M.S."/>
            <person name="Islam M.S."/>
            <person name="Emdad E.M."/>
            <person name="Islam M.M."/>
            <person name="Ahmed B."/>
            <person name="Halim A."/>
            <person name="Hossen Q.M.M."/>
            <person name="Hossain M.Z."/>
            <person name="Ahmed R."/>
            <person name="Khan M.M."/>
            <person name="Islam R."/>
            <person name="Rashid M.M."/>
            <person name="Khan S.A."/>
            <person name="Rahman M.S."/>
            <person name="Alam M."/>
            <person name="Yahiya A.S."/>
            <person name="Khan M.S."/>
            <person name="Azam M.S."/>
            <person name="Haque T."/>
            <person name="Lashkar M.Z.H."/>
            <person name="Akhand A.I."/>
            <person name="Morshed G."/>
            <person name="Roy S."/>
            <person name="Uddin K.S."/>
            <person name="Rabeya T."/>
            <person name="Hossain A.S."/>
            <person name="Chowdhury A."/>
            <person name="Snigdha A.R."/>
            <person name="Mortoza M.S."/>
            <person name="Matin S.A."/>
            <person name="Hoque S.M.E."/>
            <person name="Islam M.K."/>
            <person name="Roy D.K."/>
            <person name="Haider R."/>
            <person name="Moosa M.M."/>
            <person name="Elias S.M."/>
            <person name="Hasan A.M."/>
            <person name="Jahan S."/>
            <person name="Shafiuddin M."/>
            <person name="Mahmood N."/>
            <person name="Shommy N.S."/>
        </authorList>
    </citation>
    <scope>NUCLEOTIDE SEQUENCE [LARGE SCALE GENOMIC DNA]</scope>
    <source>
        <strain evidence="3">cv. O-4</strain>
    </source>
</reference>
<proteinExistence type="predicted"/>
<evidence type="ECO:0000313" key="2">
    <source>
        <dbReference type="EMBL" id="OMP10101.1"/>
    </source>
</evidence>